<dbReference type="EMBL" id="PGTD01000016">
    <property type="protein sequence ID" value="PJE28994.1"/>
    <property type="molecule type" value="Genomic_DNA"/>
</dbReference>
<keyword evidence="1" id="KW-0175">Coiled coil</keyword>
<gene>
    <name evidence="3" type="ORF">CVM39_11110</name>
    <name evidence="4" type="ORF">SAMN06297129_1145</name>
</gene>
<evidence type="ECO:0000256" key="1">
    <source>
        <dbReference type="SAM" id="Coils"/>
    </source>
</evidence>
<dbReference type="AlphaFoldDB" id="A0A285IH42"/>
<dbReference type="GO" id="GO:0004713">
    <property type="term" value="F:protein tyrosine kinase activity"/>
    <property type="evidence" value="ECO:0007669"/>
    <property type="project" value="TreeGrafter"/>
</dbReference>
<organism evidence="4 5">
    <name type="scientific">Pseudooceanicola antarcticus</name>
    <dbReference type="NCBI Taxonomy" id="1247613"/>
    <lineage>
        <taxon>Bacteria</taxon>
        <taxon>Pseudomonadati</taxon>
        <taxon>Pseudomonadota</taxon>
        <taxon>Alphaproteobacteria</taxon>
        <taxon>Rhodobacterales</taxon>
        <taxon>Paracoccaceae</taxon>
        <taxon>Pseudooceanicola</taxon>
    </lineage>
</organism>
<proteinExistence type="predicted"/>
<keyword evidence="2" id="KW-0812">Transmembrane</keyword>
<dbReference type="GO" id="GO:0005886">
    <property type="term" value="C:plasma membrane"/>
    <property type="evidence" value="ECO:0007669"/>
    <property type="project" value="TreeGrafter"/>
</dbReference>
<dbReference type="EMBL" id="OBEA01000002">
    <property type="protein sequence ID" value="SNY47320.1"/>
    <property type="molecule type" value="Genomic_DNA"/>
</dbReference>
<feature type="transmembrane region" description="Helical" evidence="2">
    <location>
        <begin position="358"/>
        <end position="380"/>
    </location>
</feature>
<keyword evidence="6" id="KW-1185">Reference proteome</keyword>
<evidence type="ECO:0000313" key="6">
    <source>
        <dbReference type="Proteomes" id="UP000231702"/>
    </source>
</evidence>
<evidence type="ECO:0000313" key="4">
    <source>
        <dbReference type="EMBL" id="SNY47320.1"/>
    </source>
</evidence>
<dbReference type="PANTHER" id="PTHR32309">
    <property type="entry name" value="TYROSINE-PROTEIN KINASE"/>
    <property type="match status" value="1"/>
</dbReference>
<dbReference type="Proteomes" id="UP000231655">
    <property type="component" value="Unassembled WGS sequence"/>
</dbReference>
<feature type="transmembrane region" description="Helical" evidence="2">
    <location>
        <begin position="20"/>
        <end position="41"/>
    </location>
</feature>
<accession>A0A285IH42</accession>
<dbReference type="PANTHER" id="PTHR32309:SF13">
    <property type="entry name" value="FERRIC ENTEROBACTIN TRANSPORT PROTEIN FEPE"/>
    <property type="match status" value="1"/>
</dbReference>
<dbReference type="OrthoDB" id="7800844at2"/>
<evidence type="ECO:0000313" key="3">
    <source>
        <dbReference type="EMBL" id="PJE28994.1"/>
    </source>
</evidence>
<feature type="coiled-coil region" evidence="1">
    <location>
        <begin position="235"/>
        <end position="283"/>
    </location>
</feature>
<dbReference type="RefSeq" id="WP_097144916.1">
    <property type="nucleotide sequence ID" value="NZ_OBEA01000002.1"/>
</dbReference>
<keyword evidence="2" id="KW-0472">Membrane</keyword>
<dbReference type="Proteomes" id="UP000231702">
    <property type="component" value="Unassembled WGS sequence"/>
</dbReference>
<dbReference type="InterPro" id="IPR050445">
    <property type="entry name" value="Bact_polysacc_biosynth/exp"/>
</dbReference>
<reference evidence="3 6" key="2">
    <citation type="journal article" date="2018" name="Int. J. Syst. Evol. Microbiol.">
        <title>Pseudooceanicola lipolyticus sp. nov., a marine alphaproteobacterium, reclassification of Oceanicola flagellatus as Pseudooceanicola flagellatus comb. nov. and emended description of the genus Pseudooceanicola.</title>
        <authorList>
            <person name="Huang M.-M."/>
            <person name="Guo L.-L."/>
            <person name="Wu Y.-H."/>
            <person name="Lai Q.-L."/>
            <person name="Shao Z.-Z."/>
            <person name="Wang C.-S."/>
            <person name="Wu M."/>
            <person name="Xu X.-W."/>
        </authorList>
    </citation>
    <scope>NUCLEOTIDE SEQUENCE [LARGE SCALE GENOMIC DNA]</scope>
    <source>
        <strain evidence="3 6">Ar-45</strain>
    </source>
</reference>
<keyword evidence="2" id="KW-1133">Transmembrane helix</keyword>
<sequence>MPSPQVVSPRGSPTRRRQYWVAVTFVACVVLPVILAAWYLWTRAADQYASTLAFTVRSEESTPTLDLLGGLSEFSGASSSDTDILYSYLQSQNIVAAIQRDLDLRGIWSAPGTDLAHGDPVFALSPEATIEELVDHWQRKVKIFYDAGTGLIELRVLAFDPADATHLAEEIYEKSSLMINALSDAAREDAIGYARDEVELTLDRLKGARQAMTEFRNRHQIVDPGAELEVRVGVLAGLQRQLVDAQVELDMLRTRPGRNDVQVLNAEQRIEMIERRIGAERARMGAVGDEPGGQALAELMGQYEVLAVEREFAEATHRAALARFDAAQSEARRQSRYLAAHVRPTVAESARYPERPLLLLYVGLFLGLGWAIAVLSAYAVRDRG</sequence>
<protein>
    <submittedName>
        <fullName evidence="4">Capsular polysaccharide transport system permease protein</fullName>
    </submittedName>
    <submittedName>
        <fullName evidence="3">Capsule biosynthesis protein</fullName>
    </submittedName>
</protein>
<reference evidence="4 5" key="1">
    <citation type="submission" date="2017-09" db="EMBL/GenBank/DDBJ databases">
        <authorList>
            <person name="Ehlers B."/>
            <person name="Leendertz F.H."/>
        </authorList>
    </citation>
    <scope>NUCLEOTIDE SEQUENCE [LARGE SCALE GENOMIC DNA]</scope>
    <source>
        <strain evidence="4 5">CGMCC 1.12662</strain>
    </source>
</reference>
<name>A0A285IH42_9RHOB</name>
<evidence type="ECO:0000256" key="2">
    <source>
        <dbReference type="SAM" id="Phobius"/>
    </source>
</evidence>
<evidence type="ECO:0000313" key="5">
    <source>
        <dbReference type="Proteomes" id="UP000231655"/>
    </source>
</evidence>